<protein>
    <submittedName>
        <fullName evidence="2">Uncharacterized protein</fullName>
    </submittedName>
</protein>
<name>A0A8S3B8Y7_9BILA</name>
<evidence type="ECO:0000313" key="2">
    <source>
        <dbReference type="EMBL" id="CAF4800405.1"/>
    </source>
</evidence>
<comment type="caution">
    <text evidence="2">The sequence shown here is derived from an EMBL/GenBank/DDBJ whole genome shotgun (WGS) entry which is preliminary data.</text>
</comment>
<reference evidence="2" key="1">
    <citation type="submission" date="2021-02" db="EMBL/GenBank/DDBJ databases">
        <authorList>
            <person name="Nowell W R."/>
        </authorList>
    </citation>
    <scope>NUCLEOTIDE SEQUENCE</scope>
</reference>
<evidence type="ECO:0000313" key="3">
    <source>
        <dbReference type="Proteomes" id="UP000681720"/>
    </source>
</evidence>
<feature type="chain" id="PRO_5035791312" evidence="1">
    <location>
        <begin position="24"/>
        <end position="112"/>
    </location>
</feature>
<dbReference type="EMBL" id="CAJOBJ010149744">
    <property type="protein sequence ID" value="CAF4800405.1"/>
    <property type="molecule type" value="Genomic_DNA"/>
</dbReference>
<proteinExistence type="predicted"/>
<feature type="signal peptide" evidence="1">
    <location>
        <begin position="1"/>
        <end position="23"/>
    </location>
</feature>
<sequence length="112" mass="12513">MRKAKTIIIGIILQILLAELASSQTCSYMWDPVFELSSSNQPMCPVSTTSGSTCSFPFKYNGLELSLRIPNIERITINKDGVSRYYAMNVNSRHIVTGIVQGVCLWNGLRRP</sequence>
<organism evidence="2 3">
    <name type="scientific">Rotaria magnacalcarata</name>
    <dbReference type="NCBI Taxonomy" id="392030"/>
    <lineage>
        <taxon>Eukaryota</taxon>
        <taxon>Metazoa</taxon>
        <taxon>Spiralia</taxon>
        <taxon>Gnathifera</taxon>
        <taxon>Rotifera</taxon>
        <taxon>Eurotatoria</taxon>
        <taxon>Bdelloidea</taxon>
        <taxon>Philodinida</taxon>
        <taxon>Philodinidae</taxon>
        <taxon>Rotaria</taxon>
    </lineage>
</organism>
<dbReference type="Proteomes" id="UP000681720">
    <property type="component" value="Unassembled WGS sequence"/>
</dbReference>
<evidence type="ECO:0000256" key="1">
    <source>
        <dbReference type="SAM" id="SignalP"/>
    </source>
</evidence>
<dbReference type="AlphaFoldDB" id="A0A8S3B8Y7"/>
<accession>A0A8S3B8Y7</accession>
<keyword evidence="1" id="KW-0732">Signal</keyword>
<gene>
    <name evidence="2" type="ORF">GIL414_LOCUS47133</name>
</gene>